<dbReference type="PANTHER" id="PTHR24273">
    <property type="entry name" value="FI04643P-RELATED"/>
    <property type="match status" value="1"/>
</dbReference>
<accession>A0A937ABH0</accession>
<dbReference type="RefSeq" id="WP_201921292.1">
    <property type="nucleotide sequence ID" value="NZ_JAERQG010000002.1"/>
</dbReference>
<dbReference type="EMBL" id="JAERQG010000002">
    <property type="protein sequence ID" value="MBL0765866.1"/>
    <property type="molecule type" value="Genomic_DNA"/>
</dbReference>
<keyword evidence="5" id="KW-1185">Reference proteome</keyword>
<feature type="domain" description="HYR" evidence="3">
    <location>
        <begin position="921"/>
        <end position="1004"/>
    </location>
</feature>
<feature type="domain" description="HYR" evidence="3">
    <location>
        <begin position="37"/>
        <end position="120"/>
    </location>
</feature>
<protein>
    <submittedName>
        <fullName evidence="4">HYR domain-containing protein</fullName>
    </submittedName>
</protein>
<feature type="domain" description="HYR" evidence="3">
    <location>
        <begin position="1005"/>
        <end position="1085"/>
    </location>
</feature>
<gene>
    <name evidence="4" type="ORF">JKP34_11430</name>
</gene>
<feature type="domain" description="HYR" evidence="3">
    <location>
        <begin position="191"/>
        <end position="275"/>
    </location>
</feature>
<feature type="domain" description="HYR" evidence="3">
    <location>
        <begin position="763"/>
        <end position="843"/>
    </location>
</feature>
<feature type="domain" description="HYR" evidence="3">
    <location>
        <begin position="356"/>
        <end position="435"/>
    </location>
</feature>
<dbReference type="Gene3D" id="2.60.40.4070">
    <property type="match status" value="1"/>
</dbReference>
<feature type="domain" description="HYR" evidence="3">
    <location>
        <begin position="276"/>
        <end position="355"/>
    </location>
</feature>
<dbReference type="Gene3D" id="2.60.40.10">
    <property type="entry name" value="Immunoglobulins"/>
    <property type="match status" value="8"/>
</dbReference>
<dbReference type="Pfam" id="PF13585">
    <property type="entry name" value="CHU_C"/>
    <property type="match status" value="1"/>
</dbReference>
<name>A0A937ABH0_9BACT</name>
<sequence length="1422" mass="150631">MNWGKYLVKNFQSKLPLVIGLILILSPDGICAVELNKTKQAPTVSNCPSDITTQIVDDCAVAVSWTEPTADDDILGIPLTPDSNFSPGDQFPVGTTTVTYTFTNILGQESTCSFDVTVKYQFFDLPSDITITAGTSCNTAVAWVPPNNCGVMLSSTYQVGDDFPIGTTDVTYVAIRGASVDDIASFSVTVNDNIDPVLSGCPASDKVIQADANCKAVLTDWPTVTATDNCTSGLVPTADYAEDFEFSLGTTTVTYSVLDEAGNEATCSFDVTVVDNTGPVFTNLPGNITVAANANNCKRMVSWPTVTAVDNCGGTVTVDKTHAPNFNFDLGVNSVIYTAIDARGNETIGSFNVTVEDQTPPTVSGCPTNISLDANGNCEATATWTNPTFDDKCSAFTVSSNYSSGDTFPLGTTVVNITATDSEGNQTTCSFNVTVSDVTNPVFTLCPPSIQISANANCEAVVNWDVPTVTDNCDGSITPTANFDSGDTFPLGTTTVNYVATDAAGNSAFCSFSVTVNDNSAPEFESDLTTINLAADASCNAIANWSAPVITDNCSSNITIDQDFNSGDQFPIGSTTVTYTATDEAGNQSSFNFEVLVTDQTNPVFSNCPDDIMLNADENCLATANWTAPTVSDNCTSNVSLSSSHSSGDDFSVGTTTITYTAKDEAGNIATCSFNVIVKDETLPQIVSCPNDITLASSSSSCTVTASWTPPVFTDNCDATLTVESSHAPGDAFQAGTTEVVYTATDDSGNEISCSFNVTVNDETAPVFTNCLADLEAVAADNCEAIVTWNTPLVTDNCGETVDLIPSIESGSSFPIGLTEVVYTATDASGNSSTCSFNVRVTDGVAPTLVNCVADIEIAANNDCQAVVSWENPTFEDCSSFTLTSDFASGSTFNLGVTEVTYTAEDDFGNTSSCSFNVTVIDESSPEITSCPEDIVLTLPAFSCAATATWSTPTFTDNCDNNLTIEKTHSSGQSFERGTTQVTYAATDDAGNTSTCSFNVIVQDVTAPTFTNCPSDIQVVADNNCEASANWSVPVAADNCDEQIQIVSSHAPGNKFPLGITEVTYTATDLSGNSTTCTFSVIVEDEDEPVLVSCVEDIVVGADDNCQAVVSWESPVFNDCSELEITSDIASGSIFELGETVVTYTATDTAGYDASCSFIVNVVDQTAPSISSCPEDILVKVDDTCESVVNWNEPELSDNCANDNIIINSNFKSGNIFSVGTTEVIYTFTDDAGNESSCSFKVKVENNQMPEIINCPNDITVETDDSGSAIVEWQEPEVNSFCSVFQAQKSHEPGDTFNEGSTTVTYVFTDSLGNELSCSFVVDVSIRDIEFEVSKLVTPNGDGNNDLWIVSDLQNFPNNEVVIVDRWGGQIFKAKAYDNEQVVWDGTNQNGEVVPTGTYFYYITVKSNSVTQTKKGFIEVIR</sequence>
<evidence type="ECO:0000259" key="3">
    <source>
        <dbReference type="PROSITE" id="PS50825"/>
    </source>
</evidence>
<evidence type="ECO:0000313" key="5">
    <source>
        <dbReference type="Proteomes" id="UP000642920"/>
    </source>
</evidence>
<dbReference type="InterPro" id="IPR026341">
    <property type="entry name" value="T9SS_type_B"/>
</dbReference>
<evidence type="ECO:0000259" key="2">
    <source>
        <dbReference type="PROSITE" id="PS50268"/>
    </source>
</evidence>
<proteinExistence type="predicted"/>
<dbReference type="InterPro" id="IPR002126">
    <property type="entry name" value="Cadherin-like_dom"/>
</dbReference>
<dbReference type="PROSITE" id="PS50825">
    <property type="entry name" value="HYR"/>
    <property type="match status" value="15"/>
</dbReference>
<reference evidence="4" key="1">
    <citation type="submission" date="2021-01" db="EMBL/GenBank/DDBJ databases">
        <title>Marivirga sp. nov., isolated from intertidal surface sediments.</title>
        <authorList>
            <person name="Zhang M."/>
        </authorList>
    </citation>
    <scope>NUCLEOTIDE SEQUENCE</scope>
    <source>
        <strain evidence="4">SM1354</strain>
    </source>
</reference>
<evidence type="ECO:0000256" key="1">
    <source>
        <dbReference type="ARBA" id="ARBA00022737"/>
    </source>
</evidence>
<feature type="domain" description="HYR" evidence="3">
    <location>
        <begin position="598"/>
        <end position="678"/>
    </location>
</feature>
<dbReference type="PANTHER" id="PTHR24273:SF32">
    <property type="entry name" value="HYALIN"/>
    <property type="match status" value="1"/>
</dbReference>
<dbReference type="PROSITE" id="PS50268">
    <property type="entry name" value="CADHERIN_2"/>
    <property type="match status" value="1"/>
</dbReference>
<feature type="domain" description="HYR" evidence="3">
    <location>
        <begin position="1086"/>
        <end position="1162"/>
    </location>
</feature>
<dbReference type="Proteomes" id="UP000642920">
    <property type="component" value="Unassembled WGS sequence"/>
</dbReference>
<dbReference type="GO" id="GO:0007156">
    <property type="term" value="P:homophilic cell adhesion via plasma membrane adhesion molecules"/>
    <property type="evidence" value="ECO:0007669"/>
    <property type="project" value="InterPro"/>
</dbReference>
<feature type="domain" description="HYR" evidence="3">
    <location>
        <begin position="519"/>
        <end position="597"/>
    </location>
</feature>
<feature type="domain" description="HYR" evidence="3">
    <location>
        <begin position="1163"/>
        <end position="1246"/>
    </location>
</feature>
<dbReference type="InterPro" id="IPR003410">
    <property type="entry name" value="HYR_dom"/>
</dbReference>
<evidence type="ECO:0000313" key="4">
    <source>
        <dbReference type="EMBL" id="MBL0765866.1"/>
    </source>
</evidence>
<feature type="domain" description="HYR" evidence="3">
    <location>
        <begin position="844"/>
        <end position="920"/>
    </location>
</feature>
<feature type="domain" description="HYR" evidence="3">
    <location>
        <begin position="679"/>
        <end position="762"/>
    </location>
</feature>
<dbReference type="GO" id="GO:0016020">
    <property type="term" value="C:membrane"/>
    <property type="evidence" value="ECO:0007669"/>
    <property type="project" value="InterPro"/>
</dbReference>
<dbReference type="NCBIfam" id="TIGR04131">
    <property type="entry name" value="Bac_Flav_CTERM"/>
    <property type="match status" value="1"/>
</dbReference>
<feature type="domain" description="HYR" evidence="3">
    <location>
        <begin position="1247"/>
        <end position="1326"/>
    </location>
</feature>
<dbReference type="InterPro" id="IPR013783">
    <property type="entry name" value="Ig-like_fold"/>
</dbReference>
<organism evidence="4 5">
    <name type="scientific">Marivirga atlantica</name>
    <dbReference type="NCBI Taxonomy" id="1548457"/>
    <lineage>
        <taxon>Bacteria</taxon>
        <taxon>Pseudomonadati</taxon>
        <taxon>Bacteroidota</taxon>
        <taxon>Cytophagia</taxon>
        <taxon>Cytophagales</taxon>
        <taxon>Marivirgaceae</taxon>
        <taxon>Marivirga</taxon>
    </lineage>
</organism>
<feature type="domain" description="Cadherin" evidence="2">
    <location>
        <begin position="411"/>
        <end position="524"/>
    </location>
</feature>
<comment type="caution">
    <text evidence="4">The sequence shown here is derived from an EMBL/GenBank/DDBJ whole genome shotgun (WGS) entry which is preliminary data.</text>
</comment>
<feature type="domain" description="HYR" evidence="3">
    <location>
        <begin position="436"/>
        <end position="518"/>
    </location>
</feature>
<dbReference type="GO" id="GO:0005509">
    <property type="term" value="F:calcium ion binding"/>
    <property type="evidence" value="ECO:0007669"/>
    <property type="project" value="InterPro"/>
</dbReference>
<keyword evidence="1" id="KW-0677">Repeat</keyword>
<dbReference type="Pfam" id="PF02494">
    <property type="entry name" value="HYR"/>
    <property type="match status" value="15"/>
</dbReference>